<evidence type="ECO:0000259" key="7">
    <source>
        <dbReference type="PROSITE" id="PS50903"/>
    </source>
</evidence>
<evidence type="ECO:0000313" key="9">
    <source>
        <dbReference type="Proteomes" id="UP000007883"/>
    </source>
</evidence>
<protein>
    <recommendedName>
        <fullName evidence="6">Rubredoxin</fullName>
    </recommendedName>
</protein>
<organism evidence="8 9">
    <name type="scientific">Rubrivivax gelatinosus (strain NBRC 100245 / IL144)</name>
    <dbReference type="NCBI Taxonomy" id="983917"/>
    <lineage>
        <taxon>Bacteria</taxon>
        <taxon>Pseudomonadati</taxon>
        <taxon>Pseudomonadota</taxon>
        <taxon>Betaproteobacteria</taxon>
        <taxon>Burkholderiales</taxon>
        <taxon>Sphaerotilaceae</taxon>
        <taxon>Rubrivivax</taxon>
    </lineage>
</organism>
<keyword evidence="9" id="KW-1185">Reference proteome</keyword>
<gene>
    <name evidence="8" type="primary">hupI</name>
    <name evidence="8" type="ordered locus">RGE_35840</name>
</gene>
<evidence type="ECO:0000256" key="1">
    <source>
        <dbReference type="ARBA" id="ARBA00001965"/>
    </source>
</evidence>
<evidence type="ECO:0000256" key="3">
    <source>
        <dbReference type="ARBA" id="ARBA00022723"/>
    </source>
</evidence>
<dbReference type="GO" id="GO:0005506">
    <property type="term" value="F:iron ion binding"/>
    <property type="evidence" value="ECO:0007669"/>
    <property type="project" value="UniProtKB-UniRule"/>
</dbReference>
<dbReference type="InterPro" id="IPR018527">
    <property type="entry name" value="Rubredoxin_Fe_BS"/>
</dbReference>
<keyword evidence="4 6" id="KW-0249">Electron transport</keyword>
<sequence>MNTEARFEGSYLGDRSRLPAGARLECKICWWVYDPAEGDATWQIPPGVPFAELPAHWRCPQCDGDAEQFMVLADDGAAG</sequence>
<dbReference type="PANTHER" id="PTHR47627">
    <property type="entry name" value="RUBREDOXIN"/>
    <property type="match status" value="1"/>
</dbReference>
<dbReference type="AlphaFoldDB" id="I0HV86"/>
<reference evidence="8 9" key="1">
    <citation type="journal article" date="2012" name="J. Bacteriol.">
        <title>Complete genome sequence of phototrophic betaproteobacterium Rubrivivax gelatinosus IL144.</title>
        <authorList>
            <person name="Nagashima S."/>
            <person name="Kamimura A."/>
            <person name="Shimizu T."/>
            <person name="Nakamura-isaki S."/>
            <person name="Aono E."/>
            <person name="Sakamoto K."/>
            <person name="Ichikawa N."/>
            <person name="Nakazawa H."/>
            <person name="Sekine M."/>
            <person name="Yamazaki S."/>
            <person name="Fujita N."/>
            <person name="Shimada K."/>
            <person name="Hanada S."/>
            <person name="Nagashima K.V.P."/>
        </authorList>
    </citation>
    <scope>NUCLEOTIDE SEQUENCE [LARGE SCALE GENOMIC DNA]</scope>
    <source>
        <strain evidence="9">NBRC 100245 / IL144</strain>
    </source>
</reference>
<dbReference type="HOGENOM" id="CLU_128747_2_1_4"/>
<feature type="domain" description="Rubredoxin-like" evidence="7">
    <location>
        <begin position="21"/>
        <end position="72"/>
    </location>
</feature>
<dbReference type="RefSeq" id="WP_014429780.1">
    <property type="nucleotide sequence ID" value="NC_017075.1"/>
</dbReference>
<proteinExistence type="inferred from homology"/>
<comment type="similarity">
    <text evidence="6">Belongs to the rubredoxin family.</text>
</comment>
<dbReference type="InterPro" id="IPR024934">
    <property type="entry name" value="Rubredoxin-like_dom"/>
</dbReference>
<dbReference type="PRINTS" id="PR00163">
    <property type="entry name" value="RUBREDOXIN"/>
</dbReference>
<accession>I0HV86</accession>
<dbReference type="CDD" id="cd00730">
    <property type="entry name" value="rubredoxin"/>
    <property type="match status" value="1"/>
</dbReference>
<dbReference type="InterPro" id="IPR024935">
    <property type="entry name" value="Rubredoxin_dom"/>
</dbReference>
<name>I0HV86_RUBGI</name>
<dbReference type="PROSITE" id="PS00202">
    <property type="entry name" value="RUBREDOXIN"/>
    <property type="match status" value="1"/>
</dbReference>
<evidence type="ECO:0000256" key="4">
    <source>
        <dbReference type="ARBA" id="ARBA00022982"/>
    </source>
</evidence>
<dbReference type="InterPro" id="IPR050526">
    <property type="entry name" value="Rubredoxin_ET"/>
</dbReference>
<dbReference type="KEGG" id="rge:RGE_35840"/>
<dbReference type="PATRIC" id="fig|983917.3.peg.3505"/>
<comment type="cofactor">
    <cofactor evidence="1 6">
        <name>Fe(3+)</name>
        <dbReference type="ChEBI" id="CHEBI:29034"/>
    </cofactor>
</comment>
<keyword evidence="5 6" id="KW-0408">Iron</keyword>
<dbReference type="Proteomes" id="UP000007883">
    <property type="component" value="Chromosome"/>
</dbReference>
<evidence type="ECO:0000256" key="6">
    <source>
        <dbReference type="RuleBase" id="RU003820"/>
    </source>
</evidence>
<dbReference type="GO" id="GO:0043448">
    <property type="term" value="P:alkane catabolic process"/>
    <property type="evidence" value="ECO:0007669"/>
    <property type="project" value="TreeGrafter"/>
</dbReference>
<dbReference type="GO" id="GO:0009055">
    <property type="term" value="F:electron transfer activity"/>
    <property type="evidence" value="ECO:0007669"/>
    <property type="project" value="TreeGrafter"/>
</dbReference>
<dbReference type="Pfam" id="PF00301">
    <property type="entry name" value="Rubredoxin"/>
    <property type="match status" value="1"/>
</dbReference>
<evidence type="ECO:0000256" key="2">
    <source>
        <dbReference type="ARBA" id="ARBA00022448"/>
    </source>
</evidence>
<evidence type="ECO:0000256" key="5">
    <source>
        <dbReference type="ARBA" id="ARBA00023004"/>
    </source>
</evidence>
<keyword evidence="3 6" id="KW-0479">Metal-binding</keyword>
<dbReference type="Gene3D" id="2.20.28.10">
    <property type="match status" value="1"/>
</dbReference>
<dbReference type="SUPFAM" id="SSF57802">
    <property type="entry name" value="Rubredoxin-like"/>
    <property type="match status" value="1"/>
</dbReference>
<dbReference type="PROSITE" id="PS50903">
    <property type="entry name" value="RUBREDOXIN_LIKE"/>
    <property type="match status" value="1"/>
</dbReference>
<evidence type="ECO:0000313" key="8">
    <source>
        <dbReference type="EMBL" id="BAL96923.1"/>
    </source>
</evidence>
<dbReference type="STRING" id="983917.RGE_35840"/>
<dbReference type="eggNOG" id="COG1773">
    <property type="taxonomic scope" value="Bacteria"/>
</dbReference>
<dbReference type="EMBL" id="AP012320">
    <property type="protein sequence ID" value="BAL96923.1"/>
    <property type="molecule type" value="Genomic_DNA"/>
</dbReference>
<keyword evidence="2" id="KW-0813">Transport</keyword>
<dbReference type="PANTHER" id="PTHR47627:SF1">
    <property type="entry name" value="RUBREDOXIN-1-RELATED"/>
    <property type="match status" value="1"/>
</dbReference>